<dbReference type="FunFam" id="3.30.70.270:FF:000001">
    <property type="entry name" value="Diguanylate cyclase domain protein"/>
    <property type="match status" value="1"/>
</dbReference>
<keyword evidence="1" id="KW-1133">Transmembrane helix</keyword>
<evidence type="ECO:0000259" key="2">
    <source>
        <dbReference type="PROSITE" id="PS50887"/>
    </source>
</evidence>
<feature type="domain" description="GGDEF" evidence="2">
    <location>
        <begin position="414"/>
        <end position="548"/>
    </location>
</feature>
<dbReference type="PANTHER" id="PTHR45138">
    <property type="entry name" value="REGULATORY COMPONENTS OF SENSORY TRANSDUCTION SYSTEM"/>
    <property type="match status" value="1"/>
</dbReference>
<dbReference type="Proteomes" id="UP000247523">
    <property type="component" value="Unassembled WGS sequence"/>
</dbReference>
<evidence type="ECO:0000256" key="1">
    <source>
        <dbReference type="SAM" id="Phobius"/>
    </source>
</evidence>
<comment type="caution">
    <text evidence="3">The sequence shown here is derived from an EMBL/GenBank/DDBJ whole genome shotgun (WGS) entry which is preliminary data.</text>
</comment>
<feature type="transmembrane region" description="Helical" evidence="1">
    <location>
        <begin position="12"/>
        <end position="30"/>
    </location>
</feature>
<feature type="transmembrane region" description="Helical" evidence="1">
    <location>
        <begin position="151"/>
        <end position="178"/>
    </location>
</feature>
<sequence length="550" mass="63993">MNSSKIIKIHTYIAKIRFIYWVLFVLYYVVRAAVNNCYLGDLFDVISRVLISVLIILDFAYSRKNYNNNFQIIQVIRTPMAMWSSVNVIIHSDRIYVALLSMLFFVALVIQILYLTDIFRFRHKLIMFFIILLPMLIADCVKIIQMSHWSFIIHLILFNLILFTYMLVMITLISHIFAENNLEMKRLRNELFIMKQNVKLDNLDTEKSLENAYERLSHENSEMLVENLIQQYISSSLEISNLMKLISESLSEALVVNLCSIIVKNEYDESYQYNSRAICESIKMEHFNSHIEDGSLIKCFQDFREPFVDNQVDMKRYDFLEGMNIKSLLIYPLVNEENWLGMLVIGKDTNDYFLNNMSFFERVSTQFSIALMNARIYTKMENMAMKDGLTGIFNRTYMIQKINEYISDIVLNKGSLTVILFDIDKFKKVNDTYGHLFGDEVIRVCADAAKEVAEKNHGFAARYGGEEFVIVCKEKSINKLHQLANQLHTKIKETKIKYRGSTLFVDISIGAAAYPTTCDNPAELLDRADKAMYHSKISGRGCITFDGEYE</sequence>
<dbReference type="InterPro" id="IPR029787">
    <property type="entry name" value="Nucleotide_cyclase"/>
</dbReference>
<name>A0A318EWU3_9FIRM</name>
<evidence type="ECO:0000313" key="4">
    <source>
        <dbReference type="Proteomes" id="UP000247523"/>
    </source>
</evidence>
<dbReference type="SUPFAM" id="SSF55781">
    <property type="entry name" value="GAF domain-like"/>
    <property type="match status" value="1"/>
</dbReference>
<keyword evidence="1" id="KW-0472">Membrane</keyword>
<keyword evidence="1" id="KW-0812">Transmembrane</keyword>
<gene>
    <name evidence="3" type="ORF">C8E03_101584</name>
</gene>
<dbReference type="SMART" id="SM00267">
    <property type="entry name" value="GGDEF"/>
    <property type="match status" value="1"/>
</dbReference>
<dbReference type="InterPro" id="IPR029016">
    <property type="entry name" value="GAF-like_dom_sf"/>
</dbReference>
<dbReference type="Pfam" id="PF00990">
    <property type="entry name" value="GGDEF"/>
    <property type="match status" value="1"/>
</dbReference>
<dbReference type="GO" id="GO:1902201">
    <property type="term" value="P:negative regulation of bacterial-type flagellum-dependent cell motility"/>
    <property type="evidence" value="ECO:0007669"/>
    <property type="project" value="TreeGrafter"/>
</dbReference>
<dbReference type="Gene3D" id="3.30.450.40">
    <property type="match status" value="1"/>
</dbReference>
<dbReference type="PANTHER" id="PTHR45138:SF9">
    <property type="entry name" value="DIGUANYLATE CYCLASE DGCM-RELATED"/>
    <property type="match status" value="1"/>
</dbReference>
<dbReference type="GO" id="GO:0043709">
    <property type="term" value="P:cell adhesion involved in single-species biofilm formation"/>
    <property type="evidence" value="ECO:0007669"/>
    <property type="project" value="TreeGrafter"/>
</dbReference>
<feature type="transmembrane region" description="Helical" evidence="1">
    <location>
        <begin position="126"/>
        <end position="145"/>
    </location>
</feature>
<accession>A0A318EWU3</accession>
<organism evidence="3 4">
    <name type="scientific">Lachnotalea glycerini</name>
    <dbReference type="NCBI Taxonomy" id="1763509"/>
    <lineage>
        <taxon>Bacteria</taxon>
        <taxon>Bacillati</taxon>
        <taxon>Bacillota</taxon>
        <taxon>Clostridia</taxon>
        <taxon>Lachnospirales</taxon>
        <taxon>Lachnospiraceae</taxon>
        <taxon>Lachnotalea</taxon>
    </lineage>
</organism>
<dbReference type="Gene3D" id="3.30.70.270">
    <property type="match status" value="1"/>
</dbReference>
<evidence type="ECO:0000313" key="3">
    <source>
        <dbReference type="EMBL" id="PXV95953.1"/>
    </source>
</evidence>
<dbReference type="SUPFAM" id="SSF55073">
    <property type="entry name" value="Nucleotide cyclase"/>
    <property type="match status" value="1"/>
</dbReference>
<dbReference type="NCBIfam" id="TIGR00254">
    <property type="entry name" value="GGDEF"/>
    <property type="match status" value="1"/>
</dbReference>
<protein>
    <submittedName>
        <fullName evidence="3">Diguanylate cyclase with GAF sensor</fullName>
    </submittedName>
</protein>
<dbReference type="InterPro" id="IPR000160">
    <property type="entry name" value="GGDEF_dom"/>
</dbReference>
<dbReference type="AlphaFoldDB" id="A0A318EWU3"/>
<reference evidence="3 4" key="1">
    <citation type="submission" date="2018-05" db="EMBL/GenBank/DDBJ databases">
        <title>Genomic Encyclopedia of Type Strains, Phase IV (KMG-IV): sequencing the most valuable type-strain genomes for metagenomic binning, comparative biology and taxonomic classification.</title>
        <authorList>
            <person name="Goeker M."/>
        </authorList>
    </citation>
    <scope>NUCLEOTIDE SEQUENCE [LARGE SCALE GENOMIC DNA]</scope>
    <source>
        <strain evidence="3 4">DSM 28816</strain>
    </source>
</reference>
<dbReference type="InterPro" id="IPR043128">
    <property type="entry name" value="Rev_trsase/Diguanyl_cyclase"/>
</dbReference>
<dbReference type="InterPro" id="IPR050469">
    <property type="entry name" value="Diguanylate_Cyclase"/>
</dbReference>
<dbReference type="RefSeq" id="WP_110290246.1">
    <property type="nucleotide sequence ID" value="NZ_QICS01000001.1"/>
</dbReference>
<dbReference type="EMBL" id="QICS01000001">
    <property type="protein sequence ID" value="PXV95953.1"/>
    <property type="molecule type" value="Genomic_DNA"/>
</dbReference>
<feature type="transmembrane region" description="Helical" evidence="1">
    <location>
        <begin position="96"/>
        <end position="114"/>
    </location>
</feature>
<dbReference type="GO" id="GO:0052621">
    <property type="term" value="F:diguanylate cyclase activity"/>
    <property type="evidence" value="ECO:0007669"/>
    <property type="project" value="TreeGrafter"/>
</dbReference>
<proteinExistence type="predicted"/>
<dbReference type="PROSITE" id="PS50887">
    <property type="entry name" value="GGDEF"/>
    <property type="match status" value="1"/>
</dbReference>
<dbReference type="GO" id="GO:0005886">
    <property type="term" value="C:plasma membrane"/>
    <property type="evidence" value="ECO:0007669"/>
    <property type="project" value="TreeGrafter"/>
</dbReference>
<feature type="transmembrane region" description="Helical" evidence="1">
    <location>
        <begin position="42"/>
        <end position="60"/>
    </location>
</feature>
<dbReference type="CDD" id="cd01949">
    <property type="entry name" value="GGDEF"/>
    <property type="match status" value="1"/>
</dbReference>